<dbReference type="Proteomes" id="UP000054018">
    <property type="component" value="Unassembled WGS sequence"/>
</dbReference>
<evidence type="ECO:0000256" key="1">
    <source>
        <dbReference type="SAM" id="MobiDB-lite"/>
    </source>
</evidence>
<feature type="compositionally biased region" description="Low complexity" evidence="1">
    <location>
        <begin position="95"/>
        <end position="109"/>
    </location>
</feature>
<proteinExistence type="predicted"/>
<dbReference type="HOGENOM" id="CLU_2224248_0_0_1"/>
<reference evidence="4" key="2">
    <citation type="submission" date="2015-01" db="EMBL/GenBank/DDBJ databases">
        <title>Evolutionary Origins and Diversification of the Mycorrhizal Mutualists.</title>
        <authorList>
            <consortium name="DOE Joint Genome Institute"/>
            <consortium name="Mycorrhizal Genomics Consortium"/>
            <person name="Kohler A."/>
            <person name="Kuo A."/>
            <person name="Nagy L.G."/>
            <person name="Floudas D."/>
            <person name="Copeland A."/>
            <person name="Barry K.W."/>
            <person name="Cichocki N."/>
            <person name="Veneault-Fourrey C."/>
            <person name="LaButti K."/>
            <person name="Lindquist E.A."/>
            <person name="Lipzen A."/>
            <person name="Lundell T."/>
            <person name="Morin E."/>
            <person name="Murat C."/>
            <person name="Riley R."/>
            <person name="Ohm R."/>
            <person name="Sun H."/>
            <person name="Tunlid A."/>
            <person name="Henrissat B."/>
            <person name="Grigoriev I.V."/>
            <person name="Hibbett D.S."/>
            <person name="Martin F."/>
        </authorList>
    </citation>
    <scope>NUCLEOTIDE SEQUENCE [LARGE SCALE GENOMIC DNA]</scope>
    <source>
        <strain evidence="4">441</strain>
    </source>
</reference>
<feature type="transmembrane region" description="Helical" evidence="2">
    <location>
        <begin position="20"/>
        <end position="44"/>
    </location>
</feature>
<evidence type="ECO:0000313" key="4">
    <source>
        <dbReference type="Proteomes" id="UP000054018"/>
    </source>
</evidence>
<sequence length="109" mass="11479">MNPPTGTPTSSSSGATQLAVPAWLIPLLVIAGFALLVLAVWVPLCRAPSPQRSYLPSNNFEMTSSQLVEPPPAYDPSSPPPYPGLEHHRPHTTQSSCADFGASSSSHNS</sequence>
<feature type="region of interest" description="Disordered" evidence="1">
    <location>
        <begin position="63"/>
        <end position="109"/>
    </location>
</feature>
<feature type="compositionally biased region" description="Pro residues" evidence="1">
    <location>
        <begin position="69"/>
        <end position="83"/>
    </location>
</feature>
<name>A0A0C9YZW3_9AGAM</name>
<reference evidence="3 4" key="1">
    <citation type="submission" date="2014-04" db="EMBL/GenBank/DDBJ databases">
        <authorList>
            <consortium name="DOE Joint Genome Institute"/>
            <person name="Kuo A."/>
            <person name="Kohler A."/>
            <person name="Costa M.D."/>
            <person name="Nagy L.G."/>
            <person name="Floudas D."/>
            <person name="Copeland A."/>
            <person name="Barry K.W."/>
            <person name="Cichocki N."/>
            <person name="Veneault-Fourrey C."/>
            <person name="LaButti K."/>
            <person name="Lindquist E.A."/>
            <person name="Lipzen A."/>
            <person name="Lundell T."/>
            <person name="Morin E."/>
            <person name="Murat C."/>
            <person name="Sun H."/>
            <person name="Tunlid A."/>
            <person name="Henrissat B."/>
            <person name="Grigoriev I.V."/>
            <person name="Hibbett D.S."/>
            <person name="Martin F."/>
            <person name="Nordberg H.P."/>
            <person name="Cantor M.N."/>
            <person name="Hua S.X."/>
        </authorList>
    </citation>
    <scope>NUCLEOTIDE SEQUENCE [LARGE SCALE GENOMIC DNA]</scope>
    <source>
        <strain evidence="3 4">441</strain>
    </source>
</reference>
<keyword evidence="2" id="KW-1133">Transmembrane helix</keyword>
<organism evidence="3 4">
    <name type="scientific">Pisolithus microcarpus 441</name>
    <dbReference type="NCBI Taxonomy" id="765257"/>
    <lineage>
        <taxon>Eukaryota</taxon>
        <taxon>Fungi</taxon>
        <taxon>Dikarya</taxon>
        <taxon>Basidiomycota</taxon>
        <taxon>Agaricomycotina</taxon>
        <taxon>Agaricomycetes</taxon>
        <taxon>Agaricomycetidae</taxon>
        <taxon>Boletales</taxon>
        <taxon>Sclerodermatineae</taxon>
        <taxon>Pisolithaceae</taxon>
        <taxon>Pisolithus</taxon>
    </lineage>
</organism>
<keyword evidence="2" id="KW-0812">Transmembrane</keyword>
<evidence type="ECO:0000256" key="2">
    <source>
        <dbReference type="SAM" id="Phobius"/>
    </source>
</evidence>
<dbReference type="EMBL" id="KN834001">
    <property type="protein sequence ID" value="KIK13358.1"/>
    <property type="molecule type" value="Genomic_DNA"/>
</dbReference>
<keyword evidence="2" id="KW-0472">Membrane</keyword>
<protein>
    <submittedName>
        <fullName evidence="3">Unplaced genomic scaffold scaffold_317, whole genome shotgun sequence</fullName>
    </submittedName>
</protein>
<dbReference type="OrthoDB" id="2710523at2759"/>
<evidence type="ECO:0000313" key="3">
    <source>
        <dbReference type="EMBL" id="KIK13358.1"/>
    </source>
</evidence>
<keyword evidence="4" id="KW-1185">Reference proteome</keyword>
<accession>A0A0C9YZW3</accession>
<gene>
    <name evidence="3" type="ORF">PISMIDRAFT_18054</name>
</gene>
<dbReference type="AlphaFoldDB" id="A0A0C9YZW3"/>